<organism evidence="6 7">
    <name type="scientific">Azohydromonas caseinilytica</name>
    <dbReference type="NCBI Taxonomy" id="2728836"/>
    <lineage>
        <taxon>Bacteria</taxon>
        <taxon>Pseudomonadati</taxon>
        <taxon>Pseudomonadota</taxon>
        <taxon>Betaproteobacteria</taxon>
        <taxon>Burkholderiales</taxon>
        <taxon>Sphaerotilaceae</taxon>
        <taxon>Azohydromonas</taxon>
    </lineage>
</organism>
<name>A0A848F3H3_9BURK</name>
<dbReference type="InterPro" id="IPR029510">
    <property type="entry name" value="Ald_DH_CS_GLU"/>
</dbReference>
<dbReference type="SUPFAM" id="SSF53720">
    <property type="entry name" value="ALDH-like"/>
    <property type="match status" value="1"/>
</dbReference>
<feature type="domain" description="Aldehyde dehydrogenase" evidence="5">
    <location>
        <begin position="29"/>
        <end position="487"/>
    </location>
</feature>
<dbReference type="InterPro" id="IPR050740">
    <property type="entry name" value="Aldehyde_DH_Superfamily"/>
</dbReference>
<dbReference type="EMBL" id="JABBFW010000002">
    <property type="protein sequence ID" value="NML14204.1"/>
    <property type="molecule type" value="Genomic_DNA"/>
</dbReference>
<comment type="similarity">
    <text evidence="1 4">Belongs to the aldehyde dehydrogenase family.</text>
</comment>
<dbReference type="Pfam" id="PF00171">
    <property type="entry name" value="Aldedh"/>
    <property type="match status" value="1"/>
</dbReference>
<dbReference type="Proteomes" id="UP000574067">
    <property type="component" value="Unassembled WGS sequence"/>
</dbReference>
<dbReference type="GO" id="GO:0009450">
    <property type="term" value="P:gamma-aminobutyric acid catabolic process"/>
    <property type="evidence" value="ECO:0007669"/>
    <property type="project" value="InterPro"/>
</dbReference>
<dbReference type="InterPro" id="IPR016162">
    <property type="entry name" value="Ald_DH_N"/>
</dbReference>
<dbReference type="CDD" id="cd07103">
    <property type="entry name" value="ALDH_F5_SSADH_GabD"/>
    <property type="match status" value="1"/>
</dbReference>
<evidence type="ECO:0000256" key="4">
    <source>
        <dbReference type="RuleBase" id="RU003345"/>
    </source>
</evidence>
<dbReference type="PANTHER" id="PTHR43353:SF5">
    <property type="entry name" value="SUCCINATE-SEMIALDEHYDE DEHYDROGENASE, MITOCHONDRIAL"/>
    <property type="match status" value="1"/>
</dbReference>
<dbReference type="Gene3D" id="3.40.605.10">
    <property type="entry name" value="Aldehyde Dehydrogenase, Chain A, domain 1"/>
    <property type="match status" value="1"/>
</dbReference>
<dbReference type="PANTHER" id="PTHR43353">
    <property type="entry name" value="SUCCINATE-SEMIALDEHYDE DEHYDROGENASE, MITOCHONDRIAL"/>
    <property type="match status" value="1"/>
</dbReference>
<comment type="caution">
    <text evidence="6">The sequence shown here is derived from an EMBL/GenBank/DDBJ whole genome shotgun (WGS) entry which is preliminary data.</text>
</comment>
<evidence type="ECO:0000256" key="3">
    <source>
        <dbReference type="PROSITE-ProRule" id="PRU10007"/>
    </source>
</evidence>
<dbReference type="InterPro" id="IPR010102">
    <property type="entry name" value="Succ_semiAld_DH"/>
</dbReference>
<dbReference type="AlphaFoldDB" id="A0A848F3H3"/>
<keyword evidence="2 4" id="KW-0560">Oxidoreductase</keyword>
<dbReference type="InterPro" id="IPR016163">
    <property type="entry name" value="Ald_DH_C"/>
</dbReference>
<gene>
    <name evidence="6" type="ORF">HHL10_04315</name>
</gene>
<proteinExistence type="inferred from homology"/>
<dbReference type="InterPro" id="IPR015590">
    <property type="entry name" value="Aldehyde_DH_dom"/>
</dbReference>
<dbReference type="InterPro" id="IPR016160">
    <property type="entry name" value="Ald_DH_CS_CYS"/>
</dbReference>
<sequence length="495" mass="52898">MNDNTPLQALQDPSLLKTDALINGQWIVGEARFEVLDPATGRALASVPNLGAAETLSAIQAAERAWPAWRAKTAKERAAILMRWYQLLQQHAEDLARLMTAEQGKPLTEARGEVTYGASFIEWFAEEAKRVYGETVPTTDNGKRYLVLKQPVGVCAAITPWNFPIAMITRKVAPALAAGCPVVIKPAEATPLSALAVAELAQRAGMPAGVLNVITADAQRSIEVGQVLCDSDVVRHLSFTGSTEVGRILMKQCAPTIKKLSLELGGNAPFIVFDDADLDSAVEGALASKYRNAGQTCVCANRLYVQDGVYDAFVARLAERAGQLKVGNGFEPGVQVGPLIEPAALEKVEAHVADAQAKGARLLAGGTRVAGLGSELYYAPTVLADVTSEMLCTREETFGPVAPVQRFGTEAEAIELANATEFGLASYFYSRDIGRIFRVGEALEYGMVGVNTGIISTAEVPFGGVKQSGLGREGSRHGIEDYIELKYLCLGDIQK</sequence>
<dbReference type="FunFam" id="3.40.605.10:FF:000005">
    <property type="entry name" value="Succinate-semialdehyde dehydrogenase I"/>
    <property type="match status" value="1"/>
</dbReference>
<dbReference type="GO" id="GO:0005829">
    <property type="term" value="C:cytosol"/>
    <property type="evidence" value="ECO:0007669"/>
    <property type="project" value="TreeGrafter"/>
</dbReference>
<evidence type="ECO:0000256" key="1">
    <source>
        <dbReference type="ARBA" id="ARBA00009986"/>
    </source>
</evidence>
<accession>A0A848F3H3</accession>
<keyword evidence="7" id="KW-1185">Reference proteome</keyword>
<dbReference type="NCBIfam" id="TIGR01780">
    <property type="entry name" value="SSADH"/>
    <property type="match status" value="1"/>
</dbReference>
<reference evidence="6 7" key="1">
    <citation type="submission" date="2020-04" db="EMBL/GenBank/DDBJ databases">
        <title>Azohydromonas sp. isolated from soil.</title>
        <authorList>
            <person name="Dahal R.H."/>
        </authorList>
    </citation>
    <scope>NUCLEOTIDE SEQUENCE [LARGE SCALE GENOMIC DNA]</scope>
    <source>
        <strain evidence="6 7">G-1-1-14</strain>
    </source>
</reference>
<dbReference type="GO" id="GO:0004777">
    <property type="term" value="F:succinate-semialdehyde dehydrogenase (NAD+) activity"/>
    <property type="evidence" value="ECO:0007669"/>
    <property type="project" value="TreeGrafter"/>
</dbReference>
<dbReference type="PROSITE" id="PS00687">
    <property type="entry name" value="ALDEHYDE_DEHYDR_GLU"/>
    <property type="match status" value="1"/>
</dbReference>
<evidence type="ECO:0000256" key="2">
    <source>
        <dbReference type="ARBA" id="ARBA00023002"/>
    </source>
</evidence>
<dbReference type="RefSeq" id="WP_169159109.1">
    <property type="nucleotide sequence ID" value="NZ_JABBFW010000002.1"/>
</dbReference>
<feature type="active site" evidence="3">
    <location>
        <position position="263"/>
    </location>
</feature>
<dbReference type="InterPro" id="IPR016161">
    <property type="entry name" value="Ald_DH/histidinol_DH"/>
</dbReference>
<evidence type="ECO:0000313" key="7">
    <source>
        <dbReference type="Proteomes" id="UP000574067"/>
    </source>
</evidence>
<dbReference type="PROSITE" id="PS00070">
    <property type="entry name" value="ALDEHYDE_DEHYDR_CYS"/>
    <property type="match status" value="1"/>
</dbReference>
<evidence type="ECO:0000313" key="6">
    <source>
        <dbReference type="EMBL" id="NML14204.1"/>
    </source>
</evidence>
<evidence type="ECO:0000259" key="5">
    <source>
        <dbReference type="Pfam" id="PF00171"/>
    </source>
</evidence>
<dbReference type="FunFam" id="3.40.309.10:FF:000004">
    <property type="entry name" value="Succinate-semialdehyde dehydrogenase I"/>
    <property type="match status" value="1"/>
</dbReference>
<dbReference type="Gene3D" id="3.40.309.10">
    <property type="entry name" value="Aldehyde Dehydrogenase, Chain A, domain 2"/>
    <property type="match status" value="1"/>
</dbReference>
<protein>
    <submittedName>
        <fullName evidence="6">NAD-dependent succinate-semialdehyde dehydrogenase</fullName>
    </submittedName>
</protein>